<dbReference type="AlphaFoldDB" id="A0A9X3PGP4"/>
<reference evidence="2 4" key="2">
    <citation type="submission" date="2023-07" db="EMBL/GenBank/DDBJ databases">
        <title>Sequencing the genomes of 1000 actinobacteria strains.</title>
        <authorList>
            <person name="Klenk H.-P."/>
        </authorList>
    </citation>
    <scope>NUCLEOTIDE SEQUENCE [LARGE SCALE GENOMIC DNA]</scope>
    <source>
        <strain evidence="2 4">DSM 44724</strain>
    </source>
</reference>
<reference evidence="1" key="1">
    <citation type="submission" date="2022-12" db="EMBL/GenBank/DDBJ databases">
        <title>Gycomyces niveus sp.nov., a novel actinomycete isolated from soil in Shouguang.</title>
        <authorList>
            <person name="Yang X."/>
        </authorList>
    </citation>
    <scope>NUCLEOTIDE SEQUENCE</scope>
    <source>
        <strain evidence="1">DSM 44724</strain>
    </source>
</reference>
<dbReference type="RefSeq" id="WP_270119313.1">
    <property type="nucleotide sequence ID" value="NZ_BAAAOM010000002.1"/>
</dbReference>
<evidence type="ECO:0000313" key="1">
    <source>
        <dbReference type="EMBL" id="MDA1383366.1"/>
    </source>
</evidence>
<sequence length="291" mass="31561">MPFTSAILAVHANAWLSGNLEAVGPDFHERHPAFEFYRAIEFGEGLTFFDWLEGERERGVERVWLHRPAGRDVLDRLPAEVAEAFAANVRVGLLTTGAAMAAEVWVSQMELIGGLPSVTAGNGFQGPAGSSFTDPRRWQLVFSSFAASEEVPSVVTVADAAELLSAALQRIEAFAATIADLDGWRRRFADAGACLHSGDEELDLQRGLFPAGALSLEALRLFAACEHASVFGGMGSWNDLWIEDKGLQAEYEVVSAALAEAINESYFAIVNGDLGIRLALFPCRFRGRVGW</sequence>
<keyword evidence="4" id="KW-1185">Reference proteome</keyword>
<evidence type="ECO:0000313" key="3">
    <source>
        <dbReference type="Proteomes" id="UP001145799"/>
    </source>
</evidence>
<gene>
    <name evidence="2" type="ORF">J2S69_000090</name>
    <name evidence="1" type="ORF">O2L01_00120</name>
</gene>
<comment type="caution">
    <text evidence="1">The sequence shown here is derived from an EMBL/GenBank/DDBJ whole genome shotgun (WGS) entry which is preliminary data.</text>
</comment>
<accession>A0A9X3PGP4</accession>
<dbReference type="EMBL" id="JAVDYD010000001">
    <property type="protein sequence ID" value="MDR7336371.1"/>
    <property type="molecule type" value="Genomic_DNA"/>
</dbReference>
<protein>
    <submittedName>
        <fullName evidence="1">Uncharacterized protein</fullName>
    </submittedName>
</protein>
<dbReference type="Proteomes" id="UP001183604">
    <property type="component" value="Unassembled WGS sequence"/>
</dbReference>
<dbReference type="Proteomes" id="UP001145799">
    <property type="component" value="Unassembled WGS sequence"/>
</dbReference>
<evidence type="ECO:0000313" key="4">
    <source>
        <dbReference type="Proteomes" id="UP001183604"/>
    </source>
</evidence>
<organism evidence="1 3">
    <name type="scientific">Glycomyces lechevalierae</name>
    <dbReference type="NCBI Taxonomy" id="256034"/>
    <lineage>
        <taxon>Bacteria</taxon>
        <taxon>Bacillati</taxon>
        <taxon>Actinomycetota</taxon>
        <taxon>Actinomycetes</taxon>
        <taxon>Glycomycetales</taxon>
        <taxon>Glycomycetaceae</taxon>
        <taxon>Glycomyces</taxon>
    </lineage>
</organism>
<name>A0A9X3PGP4_9ACTN</name>
<evidence type="ECO:0000313" key="2">
    <source>
        <dbReference type="EMBL" id="MDR7336371.1"/>
    </source>
</evidence>
<proteinExistence type="predicted"/>
<dbReference type="EMBL" id="JAPZVQ010000001">
    <property type="protein sequence ID" value="MDA1383366.1"/>
    <property type="molecule type" value="Genomic_DNA"/>
</dbReference>